<evidence type="ECO:0000256" key="1">
    <source>
        <dbReference type="SAM" id="Phobius"/>
    </source>
</evidence>
<dbReference type="Proteomes" id="UP001358586">
    <property type="component" value="Chromosome 3"/>
</dbReference>
<sequence>MHSGWDASYNKWMPSVPPSILDLHVMLSSISLLQVIGTNRWLRRHVYPQLDICVISNRGTRILSAIEQQESLWHRTYHWYCLRHIASNYYQKYCSIAERAQVTDIDPISFVDEVYKLENLYNAWRHVFPPVPDERGCSSSHSVDYDLCILGCHRASFGLRIGV</sequence>
<feature type="transmembrane region" description="Helical" evidence="1">
    <location>
        <begin position="20"/>
        <end position="37"/>
    </location>
</feature>
<evidence type="ECO:0000313" key="2">
    <source>
        <dbReference type="EMBL" id="KAK5838583.1"/>
    </source>
</evidence>
<comment type="caution">
    <text evidence="2">The sequence shown here is derived from an EMBL/GenBank/DDBJ whole genome shotgun (WGS) entry which is preliminary data.</text>
</comment>
<organism evidence="2 3">
    <name type="scientific">Gossypium arboreum</name>
    <name type="common">Tree cotton</name>
    <name type="synonym">Gossypium nanking</name>
    <dbReference type="NCBI Taxonomy" id="29729"/>
    <lineage>
        <taxon>Eukaryota</taxon>
        <taxon>Viridiplantae</taxon>
        <taxon>Streptophyta</taxon>
        <taxon>Embryophyta</taxon>
        <taxon>Tracheophyta</taxon>
        <taxon>Spermatophyta</taxon>
        <taxon>Magnoliopsida</taxon>
        <taxon>eudicotyledons</taxon>
        <taxon>Gunneridae</taxon>
        <taxon>Pentapetalae</taxon>
        <taxon>rosids</taxon>
        <taxon>malvids</taxon>
        <taxon>Malvales</taxon>
        <taxon>Malvaceae</taxon>
        <taxon>Malvoideae</taxon>
        <taxon>Gossypium</taxon>
    </lineage>
</organism>
<evidence type="ECO:0008006" key="4">
    <source>
        <dbReference type="Google" id="ProtNLM"/>
    </source>
</evidence>
<dbReference type="EMBL" id="JARKNE010000003">
    <property type="protein sequence ID" value="KAK5838583.1"/>
    <property type="molecule type" value="Genomic_DNA"/>
</dbReference>
<keyword evidence="1" id="KW-0812">Transmembrane</keyword>
<evidence type="ECO:0000313" key="3">
    <source>
        <dbReference type="Proteomes" id="UP001358586"/>
    </source>
</evidence>
<keyword evidence="3" id="KW-1185">Reference proteome</keyword>
<proteinExistence type="predicted"/>
<accession>A0ABR0QIE1</accession>
<keyword evidence="1" id="KW-0472">Membrane</keyword>
<reference evidence="2 3" key="1">
    <citation type="submission" date="2023-03" db="EMBL/GenBank/DDBJ databases">
        <title>WGS of Gossypium arboreum.</title>
        <authorList>
            <person name="Yu D."/>
        </authorList>
    </citation>
    <scope>NUCLEOTIDE SEQUENCE [LARGE SCALE GENOMIC DNA]</scope>
    <source>
        <tissue evidence="2">Leaf</tissue>
    </source>
</reference>
<keyword evidence="1" id="KW-1133">Transmembrane helix</keyword>
<name>A0ABR0QIE1_GOSAR</name>
<protein>
    <recommendedName>
        <fullName evidence="4">MULE transposase domain-containing protein</fullName>
    </recommendedName>
</protein>
<gene>
    <name evidence="2" type="ORF">PVK06_007315</name>
</gene>